<feature type="region of interest" description="Disordered" evidence="2">
    <location>
        <begin position="875"/>
        <end position="1027"/>
    </location>
</feature>
<evidence type="ECO:0000313" key="5">
    <source>
        <dbReference type="Proteomes" id="UP001295444"/>
    </source>
</evidence>
<dbReference type="GO" id="GO:0005813">
    <property type="term" value="C:centrosome"/>
    <property type="evidence" value="ECO:0007669"/>
    <property type="project" value="InterPro"/>
</dbReference>
<dbReference type="GO" id="GO:0032467">
    <property type="term" value="P:positive regulation of cytokinesis"/>
    <property type="evidence" value="ECO:0007669"/>
    <property type="project" value="InterPro"/>
</dbReference>
<keyword evidence="1" id="KW-0175">Coiled coil</keyword>
<feature type="compositionally biased region" description="Basic and acidic residues" evidence="2">
    <location>
        <begin position="466"/>
        <end position="477"/>
    </location>
</feature>
<evidence type="ECO:0000256" key="1">
    <source>
        <dbReference type="SAM" id="Coils"/>
    </source>
</evidence>
<dbReference type="PANTHER" id="PTHR21616">
    <property type="entry name" value="CENTROSOME SPINDLE POLE ASSOCIATED PROTEIN"/>
    <property type="match status" value="1"/>
</dbReference>
<feature type="region of interest" description="Disordered" evidence="2">
    <location>
        <begin position="1225"/>
        <end position="1249"/>
    </location>
</feature>
<evidence type="ECO:0000256" key="2">
    <source>
        <dbReference type="SAM" id="MobiDB-lite"/>
    </source>
</evidence>
<protein>
    <recommendedName>
        <fullName evidence="3">Centrosome and spindle pole-associated protein 1 C-terminal domain-containing protein</fullName>
    </recommendedName>
</protein>
<feature type="coiled-coil region" evidence="1">
    <location>
        <begin position="1027"/>
        <end position="1061"/>
    </location>
</feature>
<feature type="compositionally biased region" description="Basic and acidic residues" evidence="2">
    <location>
        <begin position="875"/>
        <end position="971"/>
    </location>
</feature>
<name>A0AAD1S122_PELCU</name>
<reference evidence="4" key="1">
    <citation type="submission" date="2022-03" db="EMBL/GenBank/DDBJ databases">
        <authorList>
            <person name="Alioto T."/>
            <person name="Alioto T."/>
            <person name="Gomez Garrido J."/>
        </authorList>
    </citation>
    <scope>NUCLEOTIDE SEQUENCE</scope>
</reference>
<feature type="region of interest" description="Disordered" evidence="2">
    <location>
        <begin position="405"/>
        <end position="497"/>
    </location>
</feature>
<feature type="domain" description="Centrosome and spindle pole-associated protein 1 C-terminal" evidence="3">
    <location>
        <begin position="1104"/>
        <end position="1158"/>
    </location>
</feature>
<feature type="region of interest" description="Disordered" evidence="2">
    <location>
        <begin position="714"/>
        <end position="734"/>
    </location>
</feature>
<keyword evidence="5" id="KW-1185">Reference proteome</keyword>
<proteinExistence type="predicted"/>
<dbReference type="GO" id="GO:0005874">
    <property type="term" value="C:microtubule"/>
    <property type="evidence" value="ECO:0007669"/>
    <property type="project" value="InterPro"/>
</dbReference>
<dbReference type="EMBL" id="OW240915">
    <property type="protein sequence ID" value="CAH2285340.1"/>
    <property type="molecule type" value="Genomic_DNA"/>
</dbReference>
<dbReference type="PANTHER" id="PTHR21616:SF2">
    <property type="entry name" value="CENTROSOME AND SPINDLE POLE-ASSOCIATED PROTEIN 1"/>
    <property type="match status" value="1"/>
</dbReference>
<accession>A0AAD1S122</accession>
<gene>
    <name evidence="4" type="ORF">PECUL_23A022649</name>
</gene>
<evidence type="ECO:0000259" key="3">
    <source>
        <dbReference type="Pfam" id="PF24578"/>
    </source>
</evidence>
<dbReference type="GO" id="GO:0000922">
    <property type="term" value="C:spindle pole"/>
    <property type="evidence" value="ECO:0007669"/>
    <property type="project" value="InterPro"/>
</dbReference>
<feature type="compositionally biased region" description="Basic and acidic residues" evidence="2">
    <location>
        <begin position="416"/>
        <end position="431"/>
    </location>
</feature>
<sequence length="1361" mass="157678">MYTVYHSDCLYKLLVTEHLTVQCNPPASRGGSYLSLYRGRGSAVSRGRGLSPQRHTANGRIHTLGRLVRVIPGGSLCRLLLLSEWNYKMGEELDQFIEEQKAKLAKDKAALENNPPYMEIRSKRAETTTVQPNNPQVYMAKENVPPNWQQQREAFQMKEAGDSGYGSSLPLGEEYERKKHKLIEELRLDYRRYLSQKNLRHTGEIDHTTQGLSLPIGERLSGKERLRLERNQEYNQFLKMKEDEYTRIRAGAQHAQIEKSVVKSRVNPEPYTSVQMSHRDQEVKKDAYSSMEAYEALLNKRRSEEDRYRKVDFESEDGRGKIQKEEVGYKNYNRSDLDADIVTRPPNNMSDLDTGRPQRLYLDKNTSGDNNLRYEIEPHNQRSVRYSHPNERILMQRLDVNGYENGSEQASYYQVRESKNRDRRDRRDRAPPTDYEDDFREQVKQRPITSPAKPRVNKGNPLQMAERARSARLKEEQFSTGLLLGESDRDETQRRRKERYRQELMEQMAEQQRNKRREKELELKVAASGAIDPEKQPDRLRQFGAINRQQEMTDRNIPYRPGATYDPQNTVRRNGPKPAYEERAPPERARVAFQTPTFEPAVHGNDYPGVVNPSSEQFHRGLASALGEIVVPRIAAVPPPNPPVLTDNYRTPYDDAYYFYGARNPLDPNLAYYHPSMLGPQIAPGVGIPAPQILQPEDRAVPNAQRVVGRSGASLGFMPEERPRQSKAAAQSYQDALALQIQERNEKRRKEKEEQEQYDAKLETDMKNYNPWGKGGGGAPLKDAKGNLITDLKRMHKQNEDVYQKPETTAYEDNRSVVALDMSLADNAGSSSKIPGFAFASNSKFARGSVFTEPPTEQQVHQQESYKNFLRLQIEEKQRKEREEREKIRLEEEREERRLAEQRAKIQREYEEEQNKKKLKEEEQRQKNEELIRLAEERRKEAEKKRKEAEEKHEEELRRFYEQEKPPKMEEADQPPRQPSPVIPTLQHKKSARVQRPPTAESQISFQSHEEAHSPPVPARRNQLRAYEDKNNVISELSELRKQLRSEQRRLEGRLHDVDRDDESLGSMSGRRRDKNSVDIFELARQKLKATVRRPSLKGTDNFNMQNIREFNDLKYRDTDTREGVRYMYPDPPKDDQTLEIQQQALLRQQQKNLNRMKRRTWVVDDIEPAPAYTLRHTGMFKDSSNDLLKTSLLESESAFIGENGEPFQADIPAAYDPVPSARERRRHRHKAPDYESDTPVVPAIPLPQDDRLSINSDFSLNVDEVRTRNEERLRKLSNLQKSSRILDDPDALGDAEDILKLFSTKPDRPNSVDTVATDPWLRPGTSETLKRFMAGQLNHNTASNESAIPFNWQGLSTAHG</sequence>
<evidence type="ECO:0000313" key="4">
    <source>
        <dbReference type="EMBL" id="CAH2285340.1"/>
    </source>
</evidence>
<feature type="region of interest" description="Disordered" evidence="2">
    <location>
        <begin position="338"/>
        <end position="372"/>
    </location>
</feature>
<dbReference type="InterPro" id="IPR026708">
    <property type="entry name" value="CSPP1"/>
</dbReference>
<feature type="region of interest" description="Disordered" evidence="2">
    <location>
        <begin position="556"/>
        <end position="585"/>
    </location>
</feature>
<dbReference type="Proteomes" id="UP001295444">
    <property type="component" value="Chromosome 04"/>
</dbReference>
<dbReference type="Pfam" id="PF24578">
    <property type="entry name" value="CSPP1_C"/>
    <property type="match status" value="1"/>
</dbReference>
<organism evidence="4 5">
    <name type="scientific">Pelobates cultripes</name>
    <name type="common">Western spadefoot toad</name>
    <dbReference type="NCBI Taxonomy" id="61616"/>
    <lineage>
        <taxon>Eukaryota</taxon>
        <taxon>Metazoa</taxon>
        <taxon>Chordata</taxon>
        <taxon>Craniata</taxon>
        <taxon>Vertebrata</taxon>
        <taxon>Euteleostomi</taxon>
        <taxon>Amphibia</taxon>
        <taxon>Batrachia</taxon>
        <taxon>Anura</taxon>
        <taxon>Pelobatoidea</taxon>
        <taxon>Pelobatidae</taxon>
        <taxon>Pelobates</taxon>
    </lineage>
</organism>
<dbReference type="InterPro" id="IPR058191">
    <property type="entry name" value="CSPP1_C"/>
</dbReference>